<keyword evidence="3" id="KW-1185">Reference proteome</keyword>
<comment type="caution">
    <text evidence="1">The sequence shown here is derived from an EMBL/GenBank/DDBJ whole genome shotgun (WGS) entry which is preliminary data.</text>
</comment>
<dbReference type="Proteomes" id="UP001642409">
    <property type="component" value="Unassembled WGS sequence"/>
</dbReference>
<evidence type="ECO:0000313" key="1">
    <source>
        <dbReference type="EMBL" id="CAI9938686.1"/>
    </source>
</evidence>
<dbReference type="EMBL" id="CAXDID020000070">
    <property type="protein sequence ID" value="CAL6014291.1"/>
    <property type="molecule type" value="Genomic_DNA"/>
</dbReference>
<proteinExistence type="predicted"/>
<reference evidence="2 3" key="2">
    <citation type="submission" date="2024-07" db="EMBL/GenBank/DDBJ databases">
        <authorList>
            <person name="Akdeniz Z."/>
        </authorList>
    </citation>
    <scope>NUCLEOTIDE SEQUENCE [LARGE SCALE GENOMIC DNA]</scope>
</reference>
<evidence type="ECO:0000313" key="2">
    <source>
        <dbReference type="EMBL" id="CAL6014291.1"/>
    </source>
</evidence>
<gene>
    <name evidence="2" type="ORF">HINF_LOCUS24201</name>
    <name evidence="1" type="ORF">HINF_LOCUS26331</name>
</gene>
<sequence length="119" mass="13689">MQNQQLASVFKYLIFLNFNINFSEQYSTCRTTNGCRIIIGGKTSSLENIAYLAQLSSMQKQYSKEYDRIRNQSIQLFGYKQLEATVTQFRASQSIQESACVRLRFQGSNGVVYVMINNL</sequence>
<reference evidence="1" key="1">
    <citation type="submission" date="2023-06" db="EMBL/GenBank/DDBJ databases">
        <authorList>
            <person name="Kurt Z."/>
        </authorList>
    </citation>
    <scope>NUCLEOTIDE SEQUENCE</scope>
</reference>
<name>A0AA86PGU4_9EUKA</name>
<dbReference type="EMBL" id="CATOUU010000656">
    <property type="protein sequence ID" value="CAI9938686.1"/>
    <property type="molecule type" value="Genomic_DNA"/>
</dbReference>
<organism evidence="1">
    <name type="scientific">Hexamita inflata</name>
    <dbReference type="NCBI Taxonomy" id="28002"/>
    <lineage>
        <taxon>Eukaryota</taxon>
        <taxon>Metamonada</taxon>
        <taxon>Diplomonadida</taxon>
        <taxon>Hexamitidae</taxon>
        <taxon>Hexamitinae</taxon>
        <taxon>Hexamita</taxon>
    </lineage>
</organism>
<evidence type="ECO:0000313" key="3">
    <source>
        <dbReference type="Proteomes" id="UP001642409"/>
    </source>
</evidence>
<dbReference type="AlphaFoldDB" id="A0AA86PGU4"/>
<protein>
    <submittedName>
        <fullName evidence="2">Hypothetical_protein</fullName>
    </submittedName>
</protein>
<accession>A0AA86PGU4</accession>